<keyword evidence="1" id="KW-0812">Transmembrane</keyword>
<feature type="transmembrane region" description="Helical" evidence="1">
    <location>
        <begin position="708"/>
        <end position="728"/>
    </location>
</feature>
<evidence type="ECO:0000256" key="1">
    <source>
        <dbReference type="SAM" id="Phobius"/>
    </source>
</evidence>
<dbReference type="PANTHER" id="PTHR10166:SF37">
    <property type="entry name" value="STOLID, ISOFORM H"/>
    <property type="match status" value="1"/>
</dbReference>
<dbReference type="Proteomes" id="UP001530400">
    <property type="component" value="Unassembled WGS sequence"/>
</dbReference>
<reference evidence="4 5" key="1">
    <citation type="submission" date="2024-10" db="EMBL/GenBank/DDBJ databases">
        <title>Updated reference genomes for cyclostephanoid diatoms.</title>
        <authorList>
            <person name="Roberts W.R."/>
            <person name="Alverson A.J."/>
        </authorList>
    </citation>
    <scope>NUCLEOTIDE SEQUENCE [LARGE SCALE GENOMIC DNA]</scope>
    <source>
        <strain evidence="4 5">AJA010-31</strain>
    </source>
</reference>
<evidence type="ECO:0000259" key="3">
    <source>
        <dbReference type="PROSITE" id="PS50234"/>
    </source>
</evidence>
<feature type="signal peptide" evidence="2">
    <location>
        <begin position="1"/>
        <end position="17"/>
    </location>
</feature>
<dbReference type="PANTHER" id="PTHR10166">
    <property type="entry name" value="VOLTAGE-DEPENDENT CALCIUM CHANNEL SUBUNIT ALPHA-2/DELTA-RELATED"/>
    <property type="match status" value="1"/>
</dbReference>
<dbReference type="PROSITE" id="PS50234">
    <property type="entry name" value="VWFA"/>
    <property type="match status" value="1"/>
</dbReference>
<sequence>MIFLCLLLAALCSRTNADEQALLTLINRLNSDVIEFRNEVELQHSKRCDAILGCSHASYDECLSVLSLGQSCPSKDTLGYAVQECGAGENCNGLFDFTSTTVRLPNVTLVDPNGDRTPRNPNVIEAICSSKRAEEWMVNKYEEDKVYWETLGVASPQMYIGSATGMLRIFPARASRECGSYDPRERPWYKGAVPNTISSAAPRHVVFLLDKSLSMGELMGTGNSTITKLDYMKRIVTHTLRFLTDNDSVAVVTFAENARVRGVIGLEPPYYWKPANSTNIEQLINEVNALIPSGRSNWIEGFDKAFDLIRRSLRRNAYKPNEECKVENVALLFYSDGDMNLPAGITDAEVTQYVVSRIQGIEGINDEGADLQIYPFLYSIGNPDPRQTAKQISCAASGIWKPITHEMAIQNVTLGYETLFSVPLGDEAHQNFTTWSDPYIFASSQEVGYTVSALLYDRNISPPRFIGAVGIDFLISAAMEVYEASEEDTIKAVKRLTSYIAESNFAFTCEQQDIDLTYCDLQSLRHFSGGDESVCIPDQLQNAEGGLDFMKLEAYLLEQNVTEAYTAKTELAEAELAGLETTNVTMVNVTVRNETITIAAELNETEANNISIETPTIAAAPADPAYAPVQSLSALSAHSVLVNLNCSNAFSLPCPGMDEYPNNLWNNLELKGKAFEDRTCCLVGTNEASDQCPKLDEIETFGLSQKQIFALIIVPLLVIELCGCYFCFIRKRMKDDEHERH</sequence>
<dbReference type="SUPFAM" id="SSF53300">
    <property type="entry name" value="vWA-like"/>
    <property type="match status" value="1"/>
</dbReference>
<dbReference type="InterPro" id="IPR051173">
    <property type="entry name" value="Ca_channel_alpha-2/delta"/>
</dbReference>
<dbReference type="AlphaFoldDB" id="A0ABD3PKC3"/>
<organism evidence="4 5">
    <name type="scientific">Cyclotella atomus</name>
    <dbReference type="NCBI Taxonomy" id="382360"/>
    <lineage>
        <taxon>Eukaryota</taxon>
        <taxon>Sar</taxon>
        <taxon>Stramenopiles</taxon>
        <taxon>Ochrophyta</taxon>
        <taxon>Bacillariophyta</taxon>
        <taxon>Coscinodiscophyceae</taxon>
        <taxon>Thalassiosirophycidae</taxon>
        <taxon>Stephanodiscales</taxon>
        <taxon>Stephanodiscaceae</taxon>
        <taxon>Cyclotella</taxon>
    </lineage>
</organism>
<dbReference type="Gene3D" id="3.40.50.410">
    <property type="entry name" value="von Willebrand factor, type A domain"/>
    <property type="match status" value="1"/>
</dbReference>
<dbReference type="Pfam" id="PF13519">
    <property type="entry name" value="VWA_2"/>
    <property type="match status" value="1"/>
</dbReference>
<keyword evidence="2" id="KW-0732">Signal</keyword>
<accession>A0ABD3PKC3</accession>
<evidence type="ECO:0000313" key="4">
    <source>
        <dbReference type="EMBL" id="KAL3788104.1"/>
    </source>
</evidence>
<dbReference type="CDD" id="cd00198">
    <property type="entry name" value="vWFA"/>
    <property type="match status" value="1"/>
</dbReference>
<dbReference type="InterPro" id="IPR002035">
    <property type="entry name" value="VWF_A"/>
</dbReference>
<keyword evidence="5" id="KW-1185">Reference proteome</keyword>
<evidence type="ECO:0000256" key="2">
    <source>
        <dbReference type="SAM" id="SignalP"/>
    </source>
</evidence>
<protein>
    <recommendedName>
        <fullName evidence="3">VWFA domain-containing protein</fullName>
    </recommendedName>
</protein>
<keyword evidence="1" id="KW-1133">Transmembrane helix</keyword>
<keyword evidence="1" id="KW-0472">Membrane</keyword>
<comment type="caution">
    <text evidence="4">The sequence shown here is derived from an EMBL/GenBank/DDBJ whole genome shotgun (WGS) entry which is preliminary data.</text>
</comment>
<name>A0ABD3PKC3_9STRA</name>
<dbReference type="InterPro" id="IPR036465">
    <property type="entry name" value="vWFA_dom_sf"/>
</dbReference>
<dbReference type="EMBL" id="JALLPJ020000581">
    <property type="protein sequence ID" value="KAL3788104.1"/>
    <property type="molecule type" value="Genomic_DNA"/>
</dbReference>
<dbReference type="SMART" id="SM00327">
    <property type="entry name" value="VWA"/>
    <property type="match status" value="1"/>
</dbReference>
<feature type="domain" description="VWFA" evidence="3">
    <location>
        <begin position="204"/>
        <end position="428"/>
    </location>
</feature>
<proteinExistence type="predicted"/>
<feature type="chain" id="PRO_5044843962" description="VWFA domain-containing protein" evidence="2">
    <location>
        <begin position="18"/>
        <end position="741"/>
    </location>
</feature>
<evidence type="ECO:0000313" key="5">
    <source>
        <dbReference type="Proteomes" id="UP001530400"/>
    </source>
</evidence>
<gene>
    <name evidence="4" type="ORF">ACHAWO_010708</name>
</gene>